<evidence type="ECO:0000259" key="4">
    <source>
        <dbReference type="Pfam" id="PF01266"/>
    </source>
</evidence>
<dbReference type="GO" id="GO:0050660">
    <property type="term" value="F:flavin adenine dinucleotide binding"/>
    <property type="evidence" value="ECO:0007669"/>
    <property type="project" value="InterPro"/>
</dbReference>
<dbReference type="EMBL" id="SDMK01000003">
    <property type="protein sequence ID" value="RXS94384.1"/>
    <property type="molecule type" value="Genomic_DNA"/>
</dbReference>
<dbReference type="GO" id="GO:0009229">
    <property type="term" value="P:thiamine diphosphate biosynthetic process"/>
    <property type="evidence" value="ECO:0007669"/>
    <property type="project" value="UniProtKB-UniPathway"/>
</dbReference>
<accession>A0A4Q1SB64</accession>
<protein>
    <submittedName>
        <fullName evidence="5">Glycine oxidase ThiO</fullName>
        <ecNumber evidence="5">1.4.3.19</ecNumber>
    </submittedName>
</protein>
<dbReference type="InterPro" id="IPR006076">
    <property type="entry name" value="FAD-dep_OxRdtase"/>
</dbReference>
<evidence type="ECO:0000313" key="5">
    <source>
        <dbReference type="EMBL" id="RXS94384.1"/>
    </source>
</evidence>
<reference evidence="5 6" key="1">
    <citation type="journal article" date="2016" name="Int. J. Syst. Evol. Microbiol.">
        <title>Acidipila dinghuensis sp. nov., an acidobacterium isolated from forest soil.</title>
        <authorList>
            <person name="Jiang Y.W."/>
            <person name="Wang J."/>
            <person name="Chen M.H."/>
            <person name="Lv Y.Y."/>
            <person name="Qiu L.H."/>
        </authorList>
    </citation>
    <scope>NUCLEOTIDE SEQUENCE [LARGE SCALE GENOMIC DNA]</scope>
    <source>
        <strain evidence="5 6">DHOF10</strain>
    </source>
</reference>
<evidence type="ECO:0000256" key="3">
    <source>
        <dbReference type="ARBA" id="ARBA00023002"/>
    </source>
</evidence>
<dbReference type="SUPFAM" id="SSF54373">
    <property type="entry name" value="FAD-linked reductases, C-terminal domain"/>
    <property type="match status" value="1"/>
</dbReference>
<evidence type="ECO:0000313" key="6">
    <source>
        <dbReference type="Proteomes" id="UP000290253"/>
    </source>
</evidence>
<proteinExistence type="predicted"/>
<dbReference type="PANTHER" id="PTHR13847:SF289">
    <property type="entry name" value="GLYCINE OXIDASE"/>
    <property type="match status" value="1"/>
</dbReference>
<dbReference type="SUPFAM" id="SSF51905">
    <property type="entry name" value="FAD/NAD(P)-binding domain"/>
    <property type="match status" value="1"/>
</dbReference>
<comment type="pathway">
    <text evidence="1">Cofactor biosynthesis; thiamine diphosphate biosynthesis.</text>
</comment>
<dbReference type="EC" id="1.4.3.19" evidence="5"/>
<dbReference type="Gene3D" id="3.30.9.10">
    <property type="entry name" value="D-Amino Acid Oxidase, subunit A, domain 2"/>
    <property type="match status" value="1"/>
</dbReference>
<dbReference type="InterPro" id="IPR012727">
    <property type="entry name" value="Gly_oxidase_ThiO"/>
</dbReference>
<keyword evidence="3 5" id="KW-0560">Oxidoreductase</keyword>
<dbReference type="PANTHER" id="PTHR13847">
    <property type="entry name" value="SARCOSINE DEHYDROGENASE-RELATED"/>
    <property type="match status" value="1"/>
</dbReference>
<dbReference type="Pfam" id="PF01266">
    <property type="entry name" value="DAO"/>
    <property type="match status" value="1"/>
</dbReference>
<dbReference type="UniPathway" id="UPA00060"/>
<evidence type="ECO:0000256" key="1">
    <source>
        <dbReference type="ARBA" id="ARBA00004948"/>
    </source>
</evidence>
<feature type="domain" description="FAD dependent oxidoreductase" evidence="4">
    <location>
        <begin position="9"/>
        <end position="331"/>
    </location>
</feature>
<comment type="caution">
    <text evidence="5">The sequence shown here is derived from an EMBL/GenBank/DDBJ whole genome shotgun (WGS) entry which is preliminary data.</text>
</comment>
<name>A0A4Q1SB64_9BACT</name>
<dbReference type="Gene3D" id="3.50.50.60">
    <property type="entry name" value="FAD/NAD(P)-binding domain"/>
    <property type="match status" value="1"/>
</dbReference>
<dbReference type="AlphaFoldDB" id="A0A4Q1SB64"/>
<gene>
    <name evidence="5" type="primary">thiO</name>
    <name evidence="5" type="ORF">ESZ00_15000</name>
</gene>
<dbReference type="NCBIfam" id="TIGR02352">
    <property type="entry name" value="thiamin_ThiO"/>
    <property type="match status" value="1"/>
</dbReference>
<dbReference type="InterPro" id="IPR036188">
    <property type="entry name" value="FAD/NAD-bd_sf"/>
</dbReference>
<organism evidence="5 6">
    <name type="scientific">Silvibacterium dinghuense</name>
    <dbReference type="NCBI Taxonomy" id="1560006"/>
    <lineage>
        <taxon>Bacteria</taxon>
        <taxon>Pseudomonadati</taxon>
        <taxon>Acidobacteriota</taxon>
        <taxon>Terriglobia</taxon>
        <taxon>Terriglobales</taxon>
        <taxon>Acidobacteriaceae</taxon>
        <taxon>Silvibacterium</taxon>
    </lineage>
</organism>
<dbReference type="GO" id="GO:0009228">
    <property type="term" value="P:thiamine biosynthetic process"/>
    <property type="evidence" value="ECO:0007669"/>
    <property type="project" value="UniProtKB-KW"/>
</dbReference>
<sequence length="363" mass="39100">MRRVNHTEIAIVGGGIIGLSLALELATNGRQVTILERESAASEASWAAAGMLADSDPENPAALQPLSRLSRSLWTSFRQQVEQLSGHAVPVRTRRTLQIAHHLPEGFTEASREEIDAVAPGLTAPCKSIFFLNEESINPRDLVAALPVAVRAAGVTLLEQTPVQSVRNHTEGVEIVTPDGNWLAGRIVYATGAWAGNLPGLPATPRKGQMIQAALDAPLDCVLRTPDIYIVPRGHGRFVIGATVEDAGFDKQVHENDIQALLRRAAALWPPVGNAAVVETWAGLRPGSPDLLPMLGPLEEERGEQRAWAAVGHYRNGILLAPGTARLLCEMLENRRPSIDPAPFRCDRFALSSVQSQCVPVQV</sequence>
<dbReference type="GO" id="GO:0043799">
    <property type="term" value="F:glycine oxidase activity"/>
    <property type="evidence" value="ECO:0007669"/>
    <property type="project" value="UniProtKB-EC"/>
</dbReference>
<dbReference type="Proteomes" id="UP000290253">
    <property type="component" value="Unassembled WGS sequence"/>
</dbReference>
<keyword evidence="6" id="KW-1185">Reference proteome</keyword>
<dbReference type="OrthoDB" id="9794226at2"/>
<dbReference type="GO" id="GO:0005737">
    <property type="term" value="C:cytoplasm"/>
    <property type="evidence" value="ECO:0007669"/>
    <property type="project" value="TreeGrafter"/>
</dbReference>
<keyword evidence="2" id="KW-0784">Thiamine biosynthesis</keyword>
<evidence type="ECO:0000256" key="2">
    <source>
        <dbReference type="ARBA" id="ARBA00022977"/>
    </source>
</evidence>